<dbReference type="EMBL" id="PKMF04000039">
    <property type="protein sequence ID" value="KAK7856184.1"/>
    <property type="molecule type" value="Genomic_DNA"/>
</dbReference>
<sequence length="204" mass="23800">SILYTCIAKFFGYISFIFHKLKKLHLGLTQNHHPNHPTSRPPRGFTKALQKKKEKKKEKKKKKKLSHNSNGSHTTLCYQSFKEDTYFISKLKSSEKKALHELKDKLVASEASDSSMWDSVVEEELGFKELEGMVAYMHCYDREGHPVCYNAYGVFRDKEMYERIFGDDEKLQKFLRWRVQVLERGINLRAEMSCAFACISVNSC</sequence>
<dbReference type="Gene3D" id="3.40.525.10">
    <property type="entry name" value="CRAL-TRIO lipid binding domain"/>
    <property type="match status" value="1"/>
</dbReference>
<evidence type="ECO:0000256" key="1">
    <source>
        <dbReference type="SAM" id="MobiDB-lite"/>
    </source>
</evidence>
<name>A0AAW0LZG0_QUESU</name>
<dbReference type="PANTHER" id="PTHR45932">
    <property type="entry name" value="PATELLIN-1"/>
    <property type="match status" value="1"/>
</dbReference>
<feature type="compositionally biased region" description="Basic residues" evidence="1">
    <location>
        <begin position="49"/>
        <end position="66"/>
    </location>
</feature>
<gene>
    <name evidence="2" type="primary">PATL6_0</name>
    <name evidence="2" type="ORF">CFP56_025031</name>
</gene>
<proteinExistence type="predicted"/>
<feature type="non-terminal residue" evidence="2">
    <location>
        <position position="1"/>
    </location>
</feature>
<protein>
    <submittedName>
        <fullName evidence="2">Patellin-6</fullName>
    </submittedName>
</protein>
<evidence type="ECO:0000313" key="3">
    <source>
        <dbReference type="Proteomes" id="UP000237347"/>
    </source>
</evidence>
<keyword evidence="3" id="KW-1185">Reference proteome</keyword>
<reference evidence="2 3" key="1">
    <citation type="journal article" date="2018" name="Sci. Data">
        <title>The draft genome sequence of cork oak.</title>
        <authorList>
            <person name="Ramos A.M."/>
            <person name="Usie A."/>
            <person name="Barbosa P."/>
            <person name="Barros P.M."/>
            <person name="Capote T."/>
            <person name="Chaves I."/>
            <person name="Simoes F."/>
            <person name="Abreu I."/>
            <person name="Carrasquinho I."/>
            <person name="Faro C."/>
            <person name="Guimaraes J.B."/>
            <person name="Mendonca D."/>
            <person name="Nobrega F."/>
            <person name="Rodrigues L."/>
            <person name="Saibo N.J.M."/>
            <person name="Varela M.C."/>
            <person name="Egas C."/>
            <person name="Matos J."/>
            <person name="Miguel C.M."/>
            <person name="Oliveira M.M."/>
            <person name="Ricardo C.P."/>
            <person name="Goncalves S."/>
        </authorList>
    </citation>
    <scope>NUCLEOTIDE SEQUENCE [LARGE SCALE GENOMIC DNA]</scope>
    <source>
        <strain evidence="3">cv. HL8</strain>
    </source>
</reference>
<accession>A0AAW0LZG0</accession>
<dbReference type="GO" id="GO:0008289">
    <property type="term" value="F:lipid binding"/>
    <property type="evidence" value="ECO:0007669"/>
    <property type="project" value="InterPro"/>
</dbReference>
<dbReference type="AlphaFoldDB" id="A0AAW0LZG0"/>
<dbReference type="PANTHER" id="PTHR45932:SF4">
    <property type="entry name" value="PATELLIN-6"/>
    <property type="match status" value="1"/>
</dbReference>
<dbReference type="Proteomes" id="UP000237347">
    <property type="component" value="Unassembled WGS sequence"/>
</dbReference>
<evidence type="ECO:0000313" key="2">
    <source>
        <dbReference type="EMBL" id="KAK7856184.1"/>
    </source>
</evidence>
<dbReference type="SUPFAM" id="SSF52087">
    <property type="entry name" value="CRAL/TRIO domain"/>
    <property type="match status" value="1"/>
</dbReference>
<dbReference type="InterPro" id="IPR044834">
    <property type="entry name" value="PATL"/>
</dbReference>
<dbReference type="InterPro" id="IPR036865">
    <property type="entry name" value="CRAL-TRIO_dom_sf"/>
</dbReference>
<organism evidence="2 3">
    <name type="scientific">Quercus suber</name>
    <name type="common">Cork oak</name>
    <dbReference type="NCBI Taxonomy" id="58331"/>
    <lineage>
        <taxon>Eukaryota</taxon>
        <taxon>Viridiplantae</taxon>
        <taxon>Streptophyta</taxon>
        <taxon>Embryophyta</taxon>
        <taxon>Tracheophyta</taxon>
        <taxon>Spermatophyta</taxon>
        <taxon>Magnoliopsida</taxon>
        <taxon>eudicotyledons</taxon>
        <taxon>Gunneridae</taxon>
        <taxon>Pentapetalae</taxon>
        <taxon>rosids</taxon>
        <taxon>fabids</taxon>
        <taxon>Fagales</taxon>
        <taxon>Fagaceae</taxon>
        <taxon>Quercus</taxon>
    </lineage>
</organism>
<comment type="caution">
    <text evidence="2">The sequence shown here is derived from an EMBL/GenBank/DDBJ whole genome shotgun (WGS) entry which is preliminary data.</text>
</comment>
<feature type="region of interest" description="Disordered" evidence="1">
    <location>
        <begin position="31"/>
        <end position="71"/>
    </location>
</feature>